<protein>
    <recommendedName>
        <fullName evidence="4">Aerobactin siderophore biosynthesis IucA/IucC-like C-terminal domain-containing protein</fullName>
    </recommendedName>
</protein>
<evidence type="ECO:0008006" key="4">
    <source>
        <dbReference type="Google" id="ProtNLM"/>
    </source>
</evidence>
<organism evidence="2 3">
    <name type="scientific">Saccharibacillus brassicae</name>
    <dbReference type="NCBI Taxonomy" id="2583377"/>
    <lineage>
        <taxon>Bacteria</taxon>
        <taxon>Bacillati</taxon>
        <taxon>Bacillota</taxon>
        <taxon>Bacilli</taxon>
        <taxon>Bacillales</taxon>
        <taxon>Paenibacillaceae</taxon>
        <taxon>Saccharibacillus</taxon>
    </lineage>
</organism>
<feature type="region of interest" description="Disordered" evidence="1">
    <location>
        <begin position="1"/>
        <end position="23"/>
    </location>
</feature>
<dbReference type="AlphaFoldDB" id="A0A4Y6UZ92"/>
<dbReference type="OrthoDB" id="2819999at2"/>
<dbReference type="KEGG" id="saca:FFV09_14350"/>
<dbReference type="RefSeq" id="WP_141448454.1">
    <property type="nucleotide sequence ID" value="NZ_CP041217.1"/>
</dbReference>
<proteinExistence type="predicted"/>
<dbReference type="Proteomes" id="UP000316968">
    <property type="component" value="Chromosome"/>
</dbReference>
<name>A0A4Y6UZ92_SACBS</name>
<dbReference type="EMBL" id="CP041217">
    <property type="protein sequence ID" value="QDH21910.1"/>
    <property type="molecule type" value="Genomic_DNA"/>
</dbReference>
<evidence type="ECO:0000313" key="2">
    <source>
        <dbReference type="EMBL" id="QDH21910.1"/>
    </source>
</evidence>
<evidence type="ECO:0000313" key="3">
    <source>
        <dbReference type="Proteomes" id="UP000316968"/>
    </source>
</evidence>
<accession>A0A4Y6UZ92</accession>
<sequence>MDKSEQPEKLKLPEPPEERQSEPLEAFLRERFAMVRKRPGKDAEFEEEDVQNFPYSVQDLLDPDVLRLLLLRQSVLLGGAAPDVTGTLFAKRYSVLAAGLFAAYSAYGVVLSPEPGDIRLRIGAGAAMGYRVCEESRLTYAYPSLSAYAGKVEAQVRTVLRAVQRASGANGSVLHTLVLHQIHTLYLCLEAESQQAGSPLAARADTMRRHRQELNAPANPWFHARFRSIGPDAAGRPLLLRRHCCQAYRTVQSGRSHGYCDSCPKSEAYKRT</sequence>
<reference evidence="2 3" key="1">
    <citation type="submission" date="2019-06" db="EMBL/GenBank/DDBJ databases">
        <title>Saccharibacillus brassicae sp. nov., an endophytic bacterium isolated from Chinese cabbage seeds (Brassica pekinensis).</title>
        <authorList>
            <person name="Jiang L."/>
            <person name="Lee J."/>
            <person name="Kim S.W."/>
        </authorList>
    </citation>
    <scope>NUCLEOTIDE SEQUENCE [LARGE SCALE GENOMIC DNA]</scope>
    <source>
        <strain evidence="3">KCTC 43072 / ATSA2</strain>
    </source>
</reference>
<keyword evidence="3" id="KW-1185">Reference proteome</keyword>
<evidence type="ECO:0000256" key="1">
    <source>
        <dbReference type="SAM" id="MobiDB-lite"/>
    </source>
</evidence>
<gene>
    <name evidence="2" type="ORF">FFV09_14350</name>
</gene>